<organism evidence="1 2">
    <name type="scientific">Cucumis melo var. makuwa</name>
    <name type="common">Oriental melon</name>
    <dbReference type="NCBI Taxonomy" id="1194695"/>
    <lineage>
        <taxon>Eukaryota</taxon>
        <taxon>Viridiplantae</taxon>
        <taxon>Streptophyta</taxon>
        <taxon>Embryophyta</taxon>
        <taxon>Tracheophyta</taxon>
        <taxon>Spermatophyta</taxon>
        <taxon>Magnoliopsida</taxon>
        <taxon>eudicotyledons</taxon>
        <taxon>Gunneridae</taxon>
        <taxon>Pentapetalae</taxon>
        <taxon>rosids</taxon>
        <taxon>fabids</taxon>
        <taxon>Cucurbitales</taxon>
        <taxon>Cucurbitaceae</taxon>
        <taxon>Benincaseae</taxon>
        <taxon>Cucumis</taxon>
    </lineage>
</organism>
<dbReference type="AlphaFoldDB" id="A0A5D3DHP0"/>
<comment type="caution">
    <text evidence="1">The sequence shown here is derived from an EMBL/GenBank/DDBJ whole genome shotgun (WGS) entry which is preliminary data.</text>
</comment>
<protein>
    <submittedName>
        <fullName evidence="1">Uncharacterized protein</fullName>
    </submittedName>
</protein>
<reference evidence="1 2" key="1">
    <citation type="submission" date="2019-08" db="EMBL/GenBank/DDBJ databases">
        <title>Draft genome sequences of two oriental melons (Cucumis melo L. var makuwa).</title>
        <authorList>
            <person name="Kwon S.-Y."/>
        </authorList>
    </citation>
    <scope>NUCLEOTIDE SEQUENCE [LARGE SCALE GENOMIC DNA]</scope>
    <source>
        <strain evidence="2">cv. Chang Bougi</strain>
        <tissue evidence="1">Leaf</tissue>
    </source>
</reference>
<dbReference type="EMBL" id="SSTD01004586">
    <property type="protein sequence ID" value="TYK23082.1"/>
    <property type="molecule type" value="Genomic_DNA"/>
</dbReference>
<accession>A0A5D3DHP0</accession>
<proteinExistence type="predicted"/>
<dbReference type="Proteomes" id="UP000321947">
    <property type="component" value="Unassembled WGS sequence"/>
</dbReference>
<sequence length="70" mass="8196">MHASTTRYCTRRSLAICNIVIHVARLGTRSADMRWHKDKRVEVDDVLRHPTNVEGWKHFDCEFPDFASDP</sequence>
<evidence type="ECO:0000313" key="2">
    <source>
        <dbReference type="Proteomes" id="UP000321947"/>
    </source>
</evidence>
<gene>
    <name evidence="1" type="ORF">E5676_scaffold142G00610</name>
</gene>
<name>A0A5D3DHP0_CUCMM</name>
<evidence type="ECO:0000313" key="1">
    <source>
        <dbReference type="EMBL" id="TYK23082.1"/>
    </source>
</evidence>